<feature type="non-terminal residue" evidence="1">
    <location>
        <position position="1"/>
    </location>
</feature>
<dbReference type="EMBL" id="CAXAMM010002629">
    <property type="protein sequence ID" value="CAK8996889.1"/>
    <property type="molecule type" value="Genomic_DNA"/>
</dbReference>
<accession>A0ABP0I646</accession>
<sequence>VASRSFGTLEQSCLSALTALRVKGSRNCVIVLDETVFHPQFEVIVGLRPDSCMGFIGGYKASGEDYSYIPSPADDEQMSPDRLAKMTIHYVMSRADSNKHTYQLDMLPRKPKPKGSTETMAGAQQTLREFGFLWKVVTWANSDLPPIAGAWDGGTCNTSINALFLGLLPKTEMQVPFFNQCKKKRLDEVPMWSYQAVFYDKHFLSGCTDCRHAMKRFGAHLWSGARVIRWGAFVINLSPLVSNGLPLRALSGDDPQSDVDGAKRLNAAYIGDSWGALPCVIPQFICGLLTSAWTASSAFSLRHGLANALLGYYLLCTQAAQSWKEHKGAWTKHFLPIQCLRTMFDLAGHIVLASVHWPQEVPWVPRAREESLIEKFFGQLKSFSRGNCTVKDAVYGAQMVHAKQYQKSSMWEAFDARKEVPVTGEELAQIARDALTNAVLFQAWISNGKSTSEISADVQTWWKEYGENFIKKRGSGSQDNTDDPQEDSGLVDDQLVDDLFEEDYLDDCDLEECEHYEDTPEQDPEVLEDTPENLLQVLEDRQSLIVNLQKVMAEQPEELPGALPETSKDVDDQDDAPLPVKAVGSFEDILAAVGKSPHFCESSKTFATGCMQRLRDLVGSKTQVQGVRANENMYNILTSQLCRARQFNRHTAARGGRMYNWFAAQQSLVEKVADEPGDGPQAVLSSSVFRPICSKEPQLLLVKDIQGGIMRFEVMVCFSVFRGAVAREPGASRRLRVTKNLGINAPAEAVARILVLYLEWVPPNKETCTVQR</sequence>
<dbReference type="Proteomes" id="UP001642464">
    <property type="component" value="Unassembled WGS sequence"/>
</dbReference>
<evidence type="ECO:0000313" key="1">
    <source>
        <dbReference type="EMBL" id="CAK8996889.1"/>
    </source>
</evidence>
<evidence type="ECO:0000313" key="2">
    <source>
        <dbReference type="Proteomes" id="UP001642464"/>
    </source>
</evidence>
<feature type="non-terminal residue" evidence="1">
    <location>
        <position position="772"/>
    </location>
</feature>
<name>A0ABP0I646_9DINO</name>
<comment type="caution">
    <text evidence="1">The sequence shown here is derived from an EMBL/GenBank/DDBJ whole genome shotgun (WGS) entry which is preliminary data.</text>
</comment>
<proteinExistence type="predicted"/>
<organism evidence="1 2">
    <name type="scientific">Durusdinium trenchii</name>
    <dbReference type="NCBI Taxonomy" id="1381693"/>
    <lineage>
        <taxon>Eukaryota</taxon>
        <taxon>Sar</taxon>
        <taxon>Alveolata</taxon>
        <taxon>Dinophyceae</taxon>
        <taxon>Suessiales</taxon>
        <taxon>Symbiodiniaceae</taxon>
        <taxon>Durusdinium</taxon>
    </lineage>
</organism>
<gene>
    <name evidence="1" type="ORF">SCF082_LOCUS4978</name>
</gene>
<protein>
    <submittedName>
        <fullName evidence="1">Uncharacterized protein</fullName>
    </submittedName>
</protein>
<keyword evidence="2" id="KW-1185">Reference proteome</keyword>
<reference evidence="1 2" key="1">
    <citation type="submission" date="2024-02" db="EMBL/GenBank/DDBJ databases">
        <authorList>
            <person name="Chen Y."/>
            <person name="Shah S."/>
            <person name="Dougan E. K."/>
            <person name="Thang M."/>
            <person name="Chan C."/>
        </authorList>
    </citation>
    <scope>NUCLEOTIDE SEQUENCE [LARGE SCALE GENOMIC DNA]</scope>
</reference>